<evidence type="ECO:0000313" key="3">
    <source>
        <dbReference type="Proteomes" id="UP001362999"/>
    </source>
</evidence>
<name>A0AAW0DXA1_9AGAR</name>
<dbReference type="Gene3D" id="3.40.630.30">
    <property type="match status" value="1"/>
</dbReference>
<comment type="caution">
    <text evidence="2">The sequence shown here is derived from an EMBL/GenBank/DDBJ whole genome shotgun (WGS) entry which is preliminary data.</text>
</comment>
<gene>
    <name evidence="2" type="ORF">R3P38DRAFT_3384988</name>
</gene>
<dbReference type="CDD" id="cd04301">
    <property type="entry name" value="NAT_SF"/>
    <property type="match status" value="1"/>
</dbReference>
<dbReference type="InterPro" id="IPR036770">
    <property type="entry name" value="Ankyrin_rpt-contain_sf"/>
</dbReference>
<accession>A0AAW0DXA1</accession>
<organism evidence="2 3">
    <name type="scientific">Favolaschia claudopus</name>
    <dbReference type="NCBI Taxonomy" id="2862362"/>
    <lineage>
        <taxon>Eukaryota</taxon>
        <taxon>Fungi</taxon>
        <taxon>Dikarya</taxon>
        <taxon>Basidiomycota</taxon>
        <taxon>Agaricomycotina</taxon>
        <taxon>Agaricomycetes</taxon>
        <taxon>Agaricomycetidae</taxon>
        <taxon>Agaricales</taxon>
        <taxon>Marasmiineae</taxon>
        <taxon>Mycenaceae</taxon>
        <taxon>Favolaschia</taxon>
    </lineage>
</organism>
<dbReference type="SUPFAM" id="SSF55729">
    <property type="entry name" value="Acyl-CoA N-acyltransferases (Nat)"/>
    <property type="match status" value="1"/>
</dbReference>
<evidence type="ECO:0000256" key="1">
    <source>
        <dbReference type="SAM" id="MobiDB-lite"/>
    </source>
</evidence>
<dbReference type="InterPro" id="IPR016181">
    <property type="entry name" value="Acyl_CoA_acyltransferase"/>
</dbReference>
<dbReference type="SUPFAM" id="SSF48403">
    <property type="entry name" value="Ankyrin repeat"/>
    <property type="match status" value="1"/>
</dbReference>
<dbReference type="Proteomes" id="UP001362999">
    <property type="component" value="Unassembled WGS sequence"/>
</dbReference>
<protein>
    <submittedName>
        <fullName evidence="2">Ankyrin repeat family protein</fullName>
    </submittedName>
</protein>
<evidence type="ECO:0000313" key="2">
    <source>
        <dbReference type="EMBL" id="KAK7057699.1"/>
    </source>
</evidence>
<reference evidence="2 3" key="1">
    <citation type="journal article" date="2024" name="J Genomics">
        <title>Draft genome sequencing and assembly of Favolaschia claudopus CIRM-BRFM 2984 isolated from oak limbs.</title>
        <authorList>
            <person name="Navarro D."/>
            <person name="Drula E."/>
            <person name="Chaduli D."/>
            <person name="Cazenave R."/>
            <person name="Ahrendt S."/>
            <person name="Wang J."/>
            <person name="Lipzen A."/>
            <person name="Daum C."/>
            <person name="Barry K."/>
            <person name="Grigoriev I.V."/>
            <person name="Favel A."/>
            <person name="Rosso M.N."/>
            <person name="Martin F."/>
        </authorList>
    </citation>
    <scope>NUCLEOTIDE SEQUENCE [LARGE SCALE GENOMIC DNA]</scope>
    <source>
        <strain evidence="2 3">CIRM-BRFM 2984</strain>
    </source>
</reference>
<dbReference type="Gene3D" id="1.25.40.20">
    <property type="entry name" value="Ankyrin repeat-containing domain"/>
    <property type="match status" value="1"/>
</dbReference>
<sequence length="579" mass="65594">MDSTPNPIALTLRCKAQGHLEYPSCIEIISAAIDHPQYGNIGSLKAWRIYRSRCPGAFLRILDQDNSEMHTFSITLFDKFGHARPELVNPGYRSGTGCWGRELDSGALVYILGFNIRPAYRGQGIGTRALSQFLASEHVKIDDIVICWPSPSRIHDRCLWSITRSRQIAFFRKNHFRRIGRTNFFGYSPKQDHPSRAIAMENDIGALDHDFPASDLGAEERKFRYPLLYAVAEDKSPSVAAVIQACYERDPESIRRPDEKGFTPIFGAATCSNLHAVRKLLEWDMRAELQSTSNAEGVTPLERLADTMRSTREFSETYLGWDGYSDQELTIEYLLKKATPGQVVNATNISEYIAGAKYGCTCNQCAGGWLSPRMRFRLHFDAVFWADSMPMNFERFPQGQIMHPSDMMDGPSDFIPPALHPSFYLSFYKGLCGVMRAIANHLESTTRVLSVEGVLAFVKPNEHSQYFFKRGGRIEHAFDSITNNAEDQSELGDDTFWEYFGEDEAWLSLPTCANDLEFELVRKMIGLDARQQWGPYRKTRAAAQEKMEVDTPSDEDEVGDEDESDDEDIIVPPMHKIFG</sequence>
<dbReference type="EMBL" id="JAWWNJ010000004">
    <property type="protein sequence ID" value="KAK7057699.1"/>
    <property type="molecule type" value="Genomic_DNA"/>
</dbReference>
<feature type="region of interest" description="Disordered" evidence="1">
    <location>
        <begin position="540"/>
        <end position="573"/>
    </location>
</feature>
<proteinExistence type="predicted"/>
<keyword evidence="3" id="KW-1185">Reference proteome</keyword>
<dbReference type="AlphaFoldDB" id="A0AAW0DXA1"/>
<feature type="compositionally biased region" description="Acidic residues" evidence="1">
    <location>
        <begin position="551"/>
        <end position="569"/>
    </location>
</feature>